<dbReference type="Pfam" id="PF00651">
    <property type="entry name" value="BTB"/>
    <property type="match status" value="1"/>
</dbReference>
<evidence type="ECO:0000313" key="4">
    <source>
        <dbReference type="Proteomes" id="UP000029981"/>
    </source>
</evidence>
<dbReference type="AlphaFoldDB" id="A0A0A0L2U3"/>
<dbReference type="PANTHER" id="PTHR35918:SF1">
    <property type="entry name" value="BTB DOMAIN-CONTAINING PROTEIN"/>
    <property type="match status" value="1"/>
</dbReference>
<dbReference type="InterPro" id="IPR059007">
    <property type="entry name" value="ARM_At1g04390"/>
</dbReference>
<dbReference type="SMART" id="SM00225">
    <property type="entry name" value="BTB"/>
    <property type="match status" value="2"/>
</dbReference>
<dbReference type="Gramene" id="KGN54922">
    <property type="protein sequence ID" value="KGN54922"/>
    <property type="gene ID" value="Csa_4G604520"/>
</dbReference>
<evidence type="ECO:0000313" key="3">
    <source>
        <dbReference type="EMBL" id="KGN54922.1"/>
    </source>
</evidence>
<name>A0A0A0L2U3_CUCSA</name>
<dbReference type="eggNOG" id="ENOG502QR8C">
    <property type="taxonomic scope" value="Eukaryota"/>
</dbReference>
<dbReference type="SUPFAM" id="SSF54695">
    <property type="entry name" value="POZ domain"/>
    <property type="match status" value="2"/>
</dbReference>
<dbReference type="PROSITE" id="PS50097">
    <property type="entry name" value="BTB"/>
    <property type="match status" value="1"/>
</dbReference>
<dbReference type="CDD" id="cd18186">
    <property type="entry name" value="BTB_POZ_ZBTB_KLHL-like"/>
    <property type="match status" value="1"/>
</dbReference>
<accession>A0A0A0L2U3</accession>
<dbReference type="PANTHER" id="PTHR35918">
    <property type="entry name" value="OS06G0674800 PROTEIN"/>
    <property type="match status" value="1"/>
</dbReference>
<dbReference type="SUPFAM" id="SSF48371">
    <property type="entry name" value="ARM repeat"/>
    <property type="match status" value="1"/>
</dbReference>
<dbReference type="InterPro" id="IPR011333">
    <property type="entry name" value="SKP1/BTB/POZ_sf"/>
</dbReference>
<keyword evidence="4" id="KW-1185">Reference proteome</keyword>
<reference evidence="3 4" key="2">
    <citation type="journal article" date="2009" name="PLoS ONE">
        <title>An integrated genetic and cytogenetic map of the cucumber genome.</title>
        <authorList>
            <person name="Ren Y."/>
            <person name="Zhang Z."/>
            <person name="Liu J."/>
            <person name="Staub J.E."/>
            <person name="Han Y."/>
            <person name="Cheng Z."/>
            <person name="Li X."/>
            <person name="Lu J."/>
            <person name="Miao H."/>
            <person name="Kang H."/>
            <person name="Xie B."/>
            <person name="Gu X."/>
            <person name="Wang X."/>
            <person name="Du Y."/>
            <person name="Jin W."/>
            <person name="Huang S."/>
        </authorList>
    </citation>
    <scope>NUCLEOTIDE SEQUENCE [LARGE SCALE GENOMIC DNA]</scope>
    <source>
        <strain evidence="4">cv. 9930</strain>
    </source>
</reference>
<dbReference type="OMA" id="CLNILFT"/>
<evidence type="ECO:0000256" key="1">
    <source>
        <dbReference type="ARBA" id="ARBA00004906"/>
    </source>
</evidence>
<proteinExistence type="predicted"/>
<reference evidence="3 4" key="4">
    <citation type="journal article" date="2011" name="BMC Genomics">
        <title>RNA-Seq improves annotation of protein-coding genes in the cucumber genome.</title>
        <authorList>
            <person name="Li Z."/>
            <person name="Zhang Z."/>
            <person name="Yan P."/>
            <person name="Huang S."/>
            <person name="Fei Z."/>
            <person name="Lin K."/>
        </authorList>
    </citation>
    <scope>NUCLEOTIDE SEQUENCE [LARGE SCALE GENOMIC DNA]</scope>
    <source>
        <strain evidence="4">cv. 9930</strain>
    </source>
</reference>
<dbReference type="InterPro" id="IPR016024">
    <property type="entry name" value="ARM-type_fold"/>
</dbReference>
<organism evidence="3 4">
    <name type="scientific">Cucumis sativus</name>
    <name type="common">Cucumber</name>
    <dbReference type="NCBI Taxonomy" id="3659"/>
    <lineage>
        <taxon>Eukaryota</taxon>
        <taxon>Viridiplantae</taxon>
        <taxon>Streptophyta</taxon>
        <taxon>Embryophyta</taxon>
        <taxon>Tracheophyta</taxon>
        <taxon>Spermatophyta</taxon>
        <taxon>Magnoliopsida</taxon>
        <taxon>eudicotyledons</taxon>
        <taxon>Gunneridae</taxon>
        <taxon>Pentapetalae</taxon>
        <taxon>rosids</taxon>
        <taxon>fabids</taxon>
        <taxon>Cucurbitales</taxon>
        <taxon>Cucurbitaceae</taxon>
        <taxon>Benincaseae</taxon>
        <taxon>Cucumis</taxon>
    </lineage>
</organism>
<evidence type="ECO:0000259" key="2">
    <source>
        <dbReference type="PROSITE" id="PS50097"/>
    </source>
</evidence>
<sequence length="1047" mass="118406">MNYYASKRFFNFIDVLKLLSTSNVFRLIKTDEFDCPFDMRSSKGGGRVESSSHIHTLHRRLHDALNLGTRFNEQNTRKWMCSDNEVQRHVVRSIAAFIESVPREVCYHHLVKDSLPDIVYSLVWILEDKNGAASSIAADVAIKLVSAIPNALLKPFILDLSHALSCLLPAHQIQISVACATALNLIILNVPSKNEEALWEILKKSEVVPHLIGIIRNFSGAVNPVECVQPLFSLLSTILCRWPLSRFPVWSDAKLMEALYDIYVKPDFSVRAEVLKLYSAIALCGIGAKKLLERGEGILQEMVECMGHSRPHHVRIEAFRLAQCIVINEEIGLKGMSSCCEPVVKAIINAMVECNLPPEMVTNQQICLLEEACRLVALITRWAGQHQNYFWKHGIDRALLCLLLGKCPKQLYECILLLEDQIHIVQDGLKSNCFPGLRVHIWEILGWLATNFNEDVYLNKSSNGLLIDVLLLCACLEFTELFMGWRQICQSDVVNASKNESTLRAIMMMIYSPSNYIASKTTSMLTKMLEPNKSYLRDFRHTLTGISCGIISGMPNILIVTNLLCLICCVGLPQYTMWDKNAEGRKAIVSFVKWCLSNEVHLDRLSYSPHLHFNFHERACCQGPSKEWEGRNVLLLYSFVGLAQLIQLGSLTNERDTSFLSIGFTEDGLISQLQDICSGCYSPGLKWYAAHILSLMGFYGFPSKFGNKIARALEGCAYSDIRFIHTNGKSINVHGVILAARCASLLPPNRLPVNEKDPNYSSFTDKNSSVKIQKEVCLSSHVDNDAMAKLLEYVYRGYLQAGEELAKKLRSLAKHCRIQTLVHILCRRRPKWGTPFPIFNLVAALGPVGHHFSDIILEAKSTKQTSWKCDFCALYVPHMHVHKVILWLSCDYLRALLQSGMKESHSEVIKVPVSWEAMVKLVEWFYSDKLPDPPSECLWHNMDDQEKLNELQSYVELCWLAEFWFLEDLQEVCLNLIVSCLEIARHLSVNVLQMAGDFSLWKLAEIAADIIAPLYSQLRNCGDLEALDERLLSMIRAASVRLSQEGN</sequence>
<dbReference type="InterPro" id="IPR000210">
    <property type="entry name" value="BTB/POZ_dom"/>
</dbReference>
<dbReference type="Gene3D" id="1.25.10.10">
    <property type="entry name" value="Leucine-rich Repeat Variant"/>
    <property type="match status" value="1"/>
</dbReference>
<dbReference type="InterPro" id="IPR011989">
    <property type="entry name" value="ARM-like"/>
</dbReference>
<protein>
    <recommendedName>
        <fullName evidence="2">BTB domain-containing protein</fullName>
    </recommendedName>
</protein>
<dbReference type="Pfam" id="PF26522">
    <property type="entry name" value="ARM_6"/>
    <property type="match status" value="1"/>
</dbReference>
<dbReference type="InterPro" id="IPR044953">
    <property type="entry name" value="At1g04390-like"/>
</dbReference>
<gene>
    <name evidence="3" type="ORF">Csa_4G604520</name>
</gene>
<reference evidence="3 4" key="3">
    <citation type="journal article" date="2010" name="BMC Genomics">
        <title>Transcriptome sequencing and comparative analysis of cucumber flowers with different sex types.</title>
        <authorList>
            <person name="Guo S."/>
            <person name="Zheng Y."/>
            <person name="Joung J.G."/>
            <person name="Liu S."/>
            <person name="Zhang Z."/>
            <person name="Crasta O.R."/>
            <person name="Sobral B.W."/>
            <person name="Xu Y."/>
            <person name="Huang S."/>
            <person name="Fei Z."/>
        </authorList>
    </citation>
    <scope>NUCLEOTIDE SEQUENCE [LARGE SCALE GENOMIC DNA]</scope>
    <source>
        <strain evidence="4">cv. 9930</strain>
    </source>
</reference>
<feature type="domain" description="BTB" evidence="2">
    <location>
        <begin position="853"/>
        <end position="934"/>
    </location>
</feature>
<comment type="pathway">
    <text evidence="1">Protein modification; protein ubiquitination.</text>
</comment>
<dbReference type="EMBL" id="CM002925">
    <property type="protein sequence ID" value="KGN54922.1"/>
    <property type="molecule type" value="Genomic_DNA"/>
</dbReference>
<dbReference type="STRING" id="3659.A0A0A0L2U3"/>
<dbReference type="Proteomes" id="UP000029981">
    <property type="component" value="Chromosome 4"/>
</dbReference>
<dbReference type="Gene3D" id="3.30.710.10">
    <property type="entry name" value="Potassium Channel Kv1.1, Chain A"/>
    <property type="match status" value="2"/>
</dbReference>
<reference evidence="3 4" key="1">
    <citation type="journal article" date="2009" name="Nat. Genet.">
        <title>The genome of the cucumber, Cucumis sativus L.</title>
        <authorList>
            <person name="Huang S."/>
            <person name="Li R."/>
            <person name="Zhang Z."/>
            <person name="Li L."/>
            <person name="Gu X."/>
            <person name="Fan W."/>
            <person name="Lucas W.J."/>
            <person name="Wang X."/>
            <person name="Xie B."/>
            <person name="Ni P."/>
            <person name="Ren Y."/>
            <person name="Zhu H."/>
            <person name="Li J."/>
            <person name="Lin K."/>
            <person name="Jin W."/>
            <person name="Fei Z."/>
            <person name="Li G."/>
            <person name="Staub J."/>
            <person name="Kilian A."/>
            <person name="van der Vossen E.A."/>
            <person name="Wu Y."/>
            <person name="Guo J."/>
            <person name="He J."/>
            <person name="Jia Z."/>
            <person name="Ren Y."/>
            <person name="Tian G."/>
            <person name="Lu Y."/>
            <person name="Ruan J."/>
            <person name="Qian W."/>
            <person name="Wang M."/>
            <person name="Huang Q."/>
            <person name="Li B."/>
            <person name="Xuan Z."/>
            <person name="Cao J."/>
            <person name="Asan"/>
            <person name="Wu Z."/>
            <person name="Zhang J."/>
            <person name="Cai Q."/>
            <person name="Bai Y."/>
            <person name="Zhao B."/>
            <person name="Han Y."/>
            <person name="Li Y."/>
            <person name="Li X."/>
            <person name="Wang S."/>
            <person name="Shi Q."/>
            <person name="Liu S."/>
            <person name="Cho W.K."/>
            <person name="Kim J.Y."/>
            <person name="Xu Y."/>
            <person name="Heller-Uszynska K."/>
            <person name="Miao H."/>
            <person name="Cheng Z."/>
            <person name="Zhang S."/>
            <person name="Wu J."/>
            <person name="Yang Y."/>
            <person name="Kang H."/>
            <person name="Li M."/>
            <person name="Liang H."/>
            <person name="Ren X."/>
            <person name="Shi Z."/>
            <person name="Wen M."/>
            <person name="Jian M."/>
            <person name="Yang H."/>
            <person name="Zhang G."/>
            <person name="Yang Z."/>
            <person name="Chen R."/>
            <person name="Liu S."/>
            <person name="Li J."/>
            <person name="Ma L."/>
            <person name="Liu H."/>
            <person name="Zhou Y."/>
            <person name="Zhao J."/>
            <person name="Fang X."/>
            <person name="Li G."/>
            <person name="Fang L."/>
            <person name="Li Y."/>
            <person name="Liu D."/>
            <person name="Zheng H."/>
            <person name="Zhang Y."/>
            <person name="Qin N."/>
            <person name="Li Z."/>
            <person name="Yang G."/>
            <person name="Yang S."/>
            <person name="Bolund L."/>
            <person name="Kristiansen K."/>
            <person name="Zheng H."/>
            <person name="Li S."/>
            <person name="Zhang X."/>
            <person name="Yang H."/>
            <person name="Wang J."/>
            <person name="Sun R."/>
            <person name="Zhang B."/>
            <person name="Jiang S."/>
            <person name="Wang J."/>
            <person name="Du Y."/>
            <person name="Li S."/>
        </authorList>
    </citation>
    <scope>NUCLEOTIDE SEQUENCE [LARGE SCALE GENOMIC DNA]</scope>
    <source>
        <strain evidence="4">cv. 9930</strain>
    </source>
</reference>